<sequence>MAEYPHLEELPEIKLGRKGLKTLGATYEGGDGWATIAFNLAYTIRSLQPGATVRMRQRVNMLNVDINGGRTLDADTGDSIEKAIDVARHLAMYTCTGCGRPGVLRGSGIYTVLCDGCMALREHAGADAEAATFAGAFSENLGPLYTLTSVCEALNKTPEDVFDHVSRLEILCITAGYDQHLFPMFAFGPGPSLVPHLADVLKILSKAIGDSWTWAQYLAAKRHGQSPIESLLDGNVDTVIAHARAVAAAWSA</sequence>
<accession>A0A6L9Y2I5</accession>
<protein>
    <submittedName>
        <fullName evidence="1">Uncharacterized protein</fullName>
    </submittedName>
</protein>
<organism evidence="1 2">
    <name type="scientific">Leifsonia tongyongensis</name>
    <dbReference type="NCBI Taxonomy" id="1268043"/>
    <lineage>
        <taxon>Bacteria</taxon>
        <taxon>Bacillati</taxon>
        <taxon>Actinomycetota</taxon>
        <taxon>Actinomycetes</taxon>
        <taxon>Micrococcales</taxon>
        <taxon>Microbacteriaceae</taxon>
        <taxon>Leifsonia</taxon>
    </lineage>
</organism>
<evidence type="ECO:0000313" key="2">
    <source>
        <dbReference type="Proteomes" id="UP000474967"/>
    </source>
</evidence>
<name>A0A6L9Y2I5_9MICO</name>
<proteinExistence type="predicted"/>
<dbReference type="Proteomes" id="UP000474967">
    <property type="component" value="Unassembled WGS sequence"/>
</dbReference>
<evidence type="ECO:0000313" key="1">
    <source>
        <dbReference type="EMBL" id="NEN07843.1"/>
    </source>
</evidence>
<dbReference type="EMBL" id="JAAGWY010000005">
    <property type="protein sequence ID" value="NEN07843.1"/>
    <property type="molecule type" value="Genomic_DNA"/>
</dbReference>
<comment type="caution">
    <text evidence="1">The sequence shown here is derived from an EMBL/GenBank/DDBJ whole genome shotgun (WGS) entry which is preliminary data.</text>
</comment>
<dbReference type="AlphaFoldDB" id="A0A6L9Y2I5"/>
<keyword evidence="2" id="KW-1185">Reference proteome</keyword>
<dbReference type="RefSeq" id="WP_163291327.1">
    <property type="nucleotide sequence ID" value="NZ_JAAGWY010000005.1"/>
</dbReference>
<reference evidence="1 2" key="1">
    <citation type="journal article" date="2014" name="J. Microbiol.">
        <title>Diaminobutyricibacter tongyongensis gen. nov., sp. nov. and Homoserinibacter gongjuensis gen. nov., sp. nov. belong to the family Microbacteriaceae.</title>
        <authorList>
            <person name="Kim S.J."/>
            <person name="Ahn J.H."/>
            <person name="Weon H.Y."/>
            <person name="Hamada M."/>
            <person name="Suzuki K."/>
            <person name="Kwon S.W."/>
        </authorList>
    </citation>
    <scope>NUCLEOTIDE SEQUENCE [LARGE SCALE GENOMIC DNA]</scope>
    <source>
        <strain evidence="1 2">NBRC 108724</strain>
    </source>
</reference>
<gene>
    <name evidence="1" type="ORF">G3T36_18460</name>
</gene>